<gene>
    <name evidence="1" type="primary">102L</name>
    <name evidence="1" type="ORF">IIV25_102L</name>
</gene>
<evidence type="ECO:0000313" key="1">
    <source>
        <dbReference type="EMBL" id="CCV02120.1"/>
    </source>
</evidence>
<dbReference type="GeneID" id="18501474"/>
<reference evidence="1 2" key="1">
    <citation type="journal article" date="2013" name="Arch. Virol.">
        <title>Complete genome sequence of invertebrate iridovirus IIV-25 isolated from a blackfly larva.</title>
        <authorList>
            <person name="Piegu B."/>
            <person name="Guizard S."/>
            <person name="Spears T."/>
            <person name="Cruaud C."/>
            <person name="Couloux A."/>
            <person name="Bideshi D.K."/>
            <person name="Federici B.A."/>
            <person name="Bigot Y."/>
        </authorList>
    </citation>
    <scope>NUCLEOTIDE SEQUENCE [LARGE SCALE GENOMIC DNA]</scope>
</reference>
<dbReference type="Pfam" id="PF19264">
    <property type="entry name" value="DUF5907"/>
    <property type="match status" value="1"/>
</dbReference>
<dbReference type="InterPro" id="IPR045571">
    <property type="entry name" value="DUF5907"/>
</dbReference>
<organism evidence="1 2">
    <name type="scientific">Invertebrate iridovirus 25</name>
    <dbReference type="NCBI Taxonomy" id="1301280"/>
    <lineage>
        <taxon>Viruses</taxon>
        <taxon>Varidnaviria</taxon>
        <taxon>Bamfordvirae</taxon>
        <taxon>Nucleocytoviricota</taxon>
        <taxon>Megaviricetes</taxon>
        <taxon>Pimascovirales</taxon>
        <taxon>Pimascovirales incertae sedis</taxon>
        <taxon>Iridoviridae</taxon>
        <taxon>Betairidovirinae</taxon>
        <taxon>Chloriridovirus</taxon>
        <taxon>Chloriridovirus simulium2</taxon>
    </lineage>
</organism>
<dbReference type="RefSeq" id="YP_009010635.1">
    <property type="nucleotide sequence ID" value="NC_023613.1"/>
</dbReference>
<sequence length="267" mass="26799">MASGINFKIYDPVAQLVAGGGSGGLAPGAAAANINTGPAGAINASQIAGAPFLPLAGGTMTGQIVQPLAPVAANDLANKAYVDAQVSAGTPDATTTTKGKIQLAGDLGGTAAAPVISNNAVTYAKMQNTTQASLLGSSAAGPVSEIAMSPVFSLAGNNLSLTPTFNYNVAGRVVNTPFSVVRNAYVSYTFDITGITTSISGELSINTPINTQVCQISFVPPAAGTPFDYRFTLSGFVPPGVPLELTVTKDGVDLVGLAPTFSEEVLF</sequence>
<accession>W8W2F6</accession>
<dbReference type="EMBL" id="HF920635">
    <property type="protein sequence ID" value="CCV02120.1"/>
    <property type="molecule type" value="Genomic_DNA"/>
</dbReference>
<evidence type="ECO:0000313" key="2">
    <source>
        <dbReference type="Proteomes" id="UP000097612"/>
    </source>
</evidence>
<name>W8W2F6_9VIRU</name>
<keyword evidence="2" id="KW-1185">Reference proteome</keyword>
<proteinExistence type="predicted"/>
<dbReference type="KEGG" id="vg:18501474"/>
<protein>
    <submittedName>
        <fullName evidence="1">Uncharacterized protein</fullName>
    </submittedName>
</protein>
<dbReference type="Proteomes" id="UP000097612">
    <property type="component" value="Segment"/>
</dbReference>